<dbReference type="Proteomes" id="UP001153332">
    <property type="component" value="Unassembled WGS sequence"/>
</dbReference>
<gene>
    <name evidence="1" type="ORF">O1611_g6670</name>
</gene>
<comment type="caution">
    <text evidence="1">The sequence shown here is derived from an EMBL/GenBank/DDBJ whole genome shotgun (WGS) entry which is preliminary data.</text>
</comment>
<evidence type="ECO:0000313" key="2">
    <source>
        <dbReference type="Proteomes" id="UP001153332"/>
    </source>
</evidence>
<organism evidence="1 2">
    <name type="scientific">Lasiodiplodia mahajangana</name>
    <dbReference type="NCBI Taxonomy" id="1108764"/>
    <lineage>
        <taxon>Eukaryota</taxon>
        <taxon>Fungi</taxon>
        <taxon>Dikarya</taxon>
        <taxon>Ascomycota</taxon>
        <taxon>Pezizomycotina</taxon>
        <taxon>Dothideomycetes</taxon>
        <taxon>Dothideomycetes incertae sedis</taxon>
        <taxon>Botryosphaeriales</taxon>
        <taxon>Botryosphaeriaceae</taxon>
        <taxon>Lasiodiplodia</taxon>
    </lineage>
</organism>
<accession>A0ACC2JHG7</accession>
<name>A0ACC2JHG7_9PEZI</name>
<sequence>MPIVYPVRYSSPQGHRKITRRLYTKLKHAQAHDVPLPDPTIVEIKFYLKTNGRCRTISIKDDNALPLHQPTVSLARYPQFITSQLEAQKIADRHRQSVQLATVLLVLSEYFVANPTRTASVPTLFLWNNTGSRRTFCLFAYLNHSMETRTYSAAELLGLRRSQTSETSHGLLAKLKADPEVEEVVSKDKGNVTQAPIRAPKKLKGISSSSNESDEIVYRGKNIPRQPSQNGSNLQWKYRGRTGSEVTSNDPLPAPTGLDKQSSEGFQRFFKAVVSPTHVRVTAGGRIVPNTRNSASPTTKWDKERLPIDVQNQVEPTNGVKSDTAFAPMNNQVPPSMATPMYQPQPIIYQHMSVPVPFYHPMQGPVQHGFAYPYGFAPLTSAVSNTQYLPMADVDQRAQAVGVGGRPNGGENDSRPRRAPITISPPDQFDQNRPFYVNGQLVFPPAGMGPGPMHHMVPNHYYTSGVMTTAGHPDPRITAVNHPVSNMPMSAGPTASAQQPYIGGLDRNPAPQRVLTPAAQASGTMPPLSSIRPSEITKKQLEGLRNSLKYYIGQLQFNRHQIDEPWVFAQAQKVRDNIKQFEHNLQMQIRFEMEHYPNMEPTPRHISELVMPCNTPSRPPSIRHTQASGSSHHGSIRSIGPHSSLKHFQPQQAGTGHRGYHKPNRAAVGINSNKTDNSTAHIDALEAAVIKRLSAPDATPEQKAMLEAITRPLNPKYDPRPSVAQQSSSNNSSSKGSSTQPGLVDENKEMQGLTKPSSIYMPHQKGGREIVQPRGVYSANGNTSYMAPVNRNGLAVPYLIGNYPPGTDPWTYQGHEFVYARELTEAEKQARSVYWGKLPSKGTGLPKFDGKDFYPASPRKAKEDNSQIQNTASGQFDIEPGVDPVRSETDPFRSSRDANSIRSYESGRKLSKAIPIVAPPDMDKKATAKMSTTSKAKANESAEELKKLSRSLQGCKLSPPDESSEKYSEKKKSPPLSRRAVERSRSSNLDTNCGQTMLKKGSTSGNVLPGAVSSTTATGYLPQYAGNAIASLGPTISNGSPARVSPNADDKLVELEGHRVATKIGENCPPSSAPSVEHDITKDLHHRMLRDAERRGVIGSDWQFGAGELIVIFYELDLWGHAATALILLIWPELACSDIDNSTHYQSAAAGAKMEMRQFDDREDQKLGVLRCVGLDQD</sequence>
<evidence type="ECO:0000313" key="1">
    <source>
        <dbReference type="EMBL" id="KAJ8126967.1"/>
    </source>
</evidence>
<protein>
    <submittedName>
        <fullName evidence="1">Uncharacterized protein</fullName>
    </submittedName>
</protein>
<reference evidence="1" key="1">
    <citation type="submission" date="2022-12" db="EMBL/GenBank/DDBJ databases">
        <title>Genome Sequence of Lasiodiplodia mahajangana.</title>
        <authorList>
            <person name="Buettner E."/>
        </authorList>
    </citation>
    <scope>NUCLEOTIDE SEQUENCE</scope>
    <source>
        <strain evidence="1">VT137</strain>
    </source>
</reference>
<dbReference type="EMBL" id="JAPUUL010001619">
    <property type="protein sequence ID" value="KAJ8126967.1"/>
    <property type="molecule type" value="Genomic_DNA"/>
</dbReference>
<proteinExistence type="predicted"/>
<keyword evidence="2" id="KW-1185">Reference proteome</keyword>